<gene>
    <name evidence="2" type="ORF">I2H36_03735</name>
</gene>
<dbReference type="RefSeq" id="WP_196262494.1">
    <property type="nucleotide sequence ID" value="NZ_JADQDN010000001.1"/>
</dbReference>
<keyword evidence="3" id="KW-1185">Reference proteome</keyword>
<keyword evidence="1" id="KW-0812">Transmembrane</keyword>
<protein>
    <recommendedName>
        <fullName evidence="4">DUF4345 domain-containing protein</fullName>
    </recommendedName>
</protein>
<feature type="transmembrane region" description="Helical" evidence="1">
    <location>
        <begin position="39"/>
        <end position="59"/>
    </location>
</feature>
<organism evidence="2 3">
    <name type="scientific">Microvirga terrestris</name>
    <dbReference type="NCBI Taxonomy" id="2791024"/>
    <lineage>
        <taxon>Bacteria</taxon>
        <taxon>Pseudomonadati</taxon>
        <taxon>Pseudomonadota</taxon>
        <taxon>Alphaproteobacteria</taxon>
        <taxon>Hyphomicrobiales</taxon>
        <taxon>Methylobacteriaceae</taxon>
        <taxon>Microvirga</taxon>
    </lineage>
</organism>
<proteinExistence type="predicted"/>
<keyword evidence="1" id="KW-0472">Membrane</keyword>
<evidence type="ECO:0000313" key="2">
    <source>
        <dbReference type="EMBL" id="MBF9195136.1"/>
    </source>
</evidence>
<keyword evidence="1" id="KW-1133">Transmembrane helix</keyword>
<reference evidence="2 3" key="1">
    <citation type="submission" date="2020-11" db="EMBL/GenBank/DDBJ databases">
        <authorList>
            <person name="Kim M.K."/>
        </authorList>
    </citation>
    <scope>NUCLEOTIDE SEQUENCE [LARGE SCALE GENOMIC DNA]</scope>
    <source>
        <strain evidence="2 3">BT290</strain>
    </source>
</reference>
<evidence type="ECO:0000256" key="1">
    <source>
        <dbReference type="SAM" id="Phobius"/>
    </source>
</evidence>
<feature type="transmembrane region" description="Helical" evidence="1">
    <location>
        <begin position="7"/>
        <end position="27"/>
    </location>
</feature>
<comment type="caution">
    <text evidence="2">The sequence shown here is derived from an EMBL/GenBank/DDBJ whole genome shotgun (WGS) entry which is preliminary data.</text>
</comment>
<accession>A0ABS0HPD7</accession>
<sequence length="132" mass="13938">MRAIAAGALYFAVIFALGFILGAARVLMIAPRLGETEAVLVELPIMLTASWIACGWVLRRLRVGLSLETRLAIGGVAFSLLMLAELGVSVLAFGRTPAEHLATYGSASALVGLGAQLIFAAMPLLRRTRSQV</sequence>
<dbReference type="EMBL" id="JADQDN010000001">
    <property type="protein sequence ID" value="MBF9195136.1"/>
    <property type="molecule type" value="Genomic_DNA"/>
</dbReference>
<feature type="transmembrane region" description="Helical" evidence="1">
    <location>
        <begin position="71"/>
        <end position="92"/>
    </location>
</feature>
<evidence type="ECO:0008006" key="4">
    <source>
        <dbReference type="Google" id="ProtNLM"/>
    </source>
</evidence>
<dbReference type="Proteomes" id="UP000611708">
    <property type="component" value="Unassembled WGS sequence"/>
</dbReference>
<feature type="transmembrane region" description="Helical" evidence="1">
    <location>
        <begin position="104"/>
        <end position="125"/>
    </location>
</feature>
<name>A0ABS0HPD7_9HYPH</name>
<evidence type="ECO:0000313" key="3">
    <source>
        <dbReference type="Proteomes" id="UP000611708"/>
    </source>
</evidence>